<evidence type="ECO:0000313" key="1">
    <source>
        <dbReference type="EMBL" id="CAA9315134.1"/>
    </source>
</evidence>
<sequence length="155" mass="17525">MPLASSDFRIEKERLPVIVTTESGERLSGEMFIQGYARRRHGREEAIDVLNDAEPYFPLALPDQSMLLVAKHRVRDVEVPAVAPVVGLGTRPATVEVVVAGGEVFLGEVRMEVPYERPRLLDFLNRVQQRFLTLHTADGIRLINSRLIERVRPID</sequence>
<protein>
    <submittedName>
        <fullName evidence="1">Uncharacterized protein</fullName>
    </submittedName>
</protein>
<gene>
    <name evidence="1" type="ORF">AVDCRST_MAG11-1729</name>
</gene>
<accession>A0A6J4KTR8</accession>
<proteinExistence type="predicted"/>
<dbReference type="EMBL" id="CADCTU010000394">
    <property type="protein sequence ID" value="CAA9315134.1"/>
    <property type="molecule type" value="Genomic_DNA"/>
</dbReference>
<organism evidence="1">
    <name type="scientific">uncultured Gemmatimonadaceae bacterium</name>
    <dbReference type="NCBI Taxonomy" id="246130"/>
    <lineage>
        <taxon>Bacteria</taxon>
        <taxon>Pseudomonadati</taxon>
        <taxon>Gemmatimonadota</taxon>
        <taxon>Gemmatimonadia</taxon>
        <taxon>Gemmatimonadales</taxon>
        <taxon>Gemmatimonadaceae</taxon>
        <taxon>environmental samples</taxon>
    </lineage>
</organism>
<dbReference type="AlphaFoldDB" id="A0A6J4KTR8"/>
<reference evidence="1" key="1">
    <citation type="submission" date="2020-02" db="EMBL/GenBank/DDBJ databases">
        <authorList>
            <person name="Meier V. D."/>
        </authorList>
    </citation>
    <scope>NUCLEOTIDE SEQUENCE</scope>
    <source>
        <strain evidence="1">AVDCRST_MAG11</strain>
    </source>
</reference>
<name>A0A6J4KTR8_9BACT</name>